<evidence type="ECO:0000313" key="8">
    <source>
        <dbReference type="Proteomes" id="UP000093199"/>
    </source>
</evidence>
<comment type="subcellular location">
    <subcellularLocation>
        <location evidence="1">Membrane</location>
        <topology evidence="1">Multi-pass membrane protein</topology>
    </subcellularLocation>
</comment>
<reference evidence="7 8" key="1">
    <citation type="submission" date="2016-07" db="EMBL/GenBank/DDBJ databases">
        <title>Caryophanon tenue genome sequencing.</title>
        <authorList>
            <person name="Verma A."/>
            <person name="Pal Y."/>
            <person name="Krishnamurthi S."/>
        </authorList>
    </citation>
    <scope>NUCLEOTIDE SEQUENCE [LARGE SCALE GENOMIC DNA]</scope>
    <source>
        <strain evidence="7 8">DSM 14152</strain>
    </source>
</reference>
<feature type="transmembrane region" description="Helical" evidence="5">
    <location>
        <begin position="136"/>
        <end position="160"/>
    </location>
</feature>
<dbReference type="RefSeq" id="WP_066547438.1">
    <property type="nucleotide sequence ID" value="NZ_MASJ01000039.1"/>
</dbReference>
<keyword evidence="4 5" id="KW-0472">Membrane</keyword>
<dbReference type="OrthoDB" id="2987623at2"/>
<evidence type="ECO:0000256" key="4">
    <source>
        <dbReference type="ARBA" id="ARBA00023136"/>
    </source>
</evidence>
<dbReference type="AlphaFoldDB" id="A0A1C0Y6T5"/>
<evidence type="ECO:0000256" key="3">
    <source>
        <dbReference type="ARBA" id="ARBA00022989"/>
    </source>
</evidence>
<keyword evidence="3 5" id="KW-1133">Transmembrane helix</keyword>
<feature type="transmembrane region" description="Helical" evidence="5">
    <location>
        <begin position="172"/>
        <end position="197"/>
    </location>
</feature>
<keyword evidence="2 5" id="KW-0812">Transmembrane</keyword>
<accession>A0A1C0Y6T5</accession>
<dbReference type="Proteomes" id="UP000093199">
    <property type="component" value="Unassembled WGS sequence"/>
</dbReference>
<proteinExistence type="predicted"/>
<dbReference type="InterPro" id="IPR006977">
    <property type="entry name" value="Yip1_dom"/>
</dbReference>
<feature type="transmembrane region" description="Helical" evidence="5">
    <location>
        <begin position="62"/>
        <end position="88"/>
    </location>
</feature>
<evidence type="ECO:0000313" key="7">
    <source>
        <dbReference type="EMBL" id="OCS82868.1"/>
    </source>
</evidence>
<protein>
    <recommendedName>
        <fullName evidence="6">Yip1 domain-containing protein</fullName>
    </recommendedName>
</protein>
<name>A0A1C0Y6T5_9BACL</name>
<evidence type="ECO:0000256" key="1">
    <source>
        <dbReference type="ARBA" id="ARBA00004141"/>
    </source>
</evidence>
<feature type="transmembrane region" description="Helical" evidence="5">
    <location>
        <begin position="21"/>
        <end position="42"/>
    </location>
</feature>
<evidence type="ECO:0000256" key="5">
    <source>
        <dbReference type="SAM" id="Phobius"/>
    </source>
</evidence>
<keyword evidence="8" id="KW-1185">Reference proteome</keyword>
<gene>
    <name evidence="7" type="ORF">A6M13_05565</name>
</gene>
<dbReference type="EMBL" id="MASJ01000039">
    <property type="protein sequence ID" value="OCS82868.1"/>
    <property type="molecule type" value="Genomic_DNA"/>
</dbReference>
<dbReference type="GO" id="GO:0016020">
    <property type="term" value="C:membrane"/>
    <property type="evidence" value="ECO:0007669"/>
    <property type="project" value="UniProtKB-SubCell"/>
</dbReference>
<evidence type="ECO:0000259" key="6">
    <source>
        <dbReference type="Pfam" id="PF04893"/>
    </source>
</evidence>
<feature type="domain" description="Yip1" evidence="6">
    <location>
        <begin position="6"/>
        <end position="188"/>
    </location>
</feature>
<dbReference type="Pfam" id="PF04893">
    <property type="entry name" value="Yip1"/>
    <property type="match status" value="1"/>
</dbReference>
<organism evidence="7 8">
    <name type="scientific">Caryophanon tenue</name>
    <dbReference type="NCBI Taxonomy" id="33978"/>
    <lineage>
        <taxon>Bacteria</taxon>
        <taxon>Bacillati</taxon>
        <taxon>Bacillota</taxon>
        <taxon>Bacilli</taxon>
        <taxon>Bacillales</taxon>
        <taxon>Caryophanaceae</taxon>
        <taxon>Caryophanon</taxon>
    </lineage>
</organism>
<evidence type="ECO:0000256" key="2">
    <source>
        <dbReference type="ARBA" id="ARBA00022692"/>
    </source>
</evidence>
<sequence>MNIVRNVWLHPRETTRYVIEHVRLPATLAFFWVTLLGVSMASYHAKAELATEFTAVTLQQFIVMYILIAPFLIMLFLVGAGLITTWMGRFFKGKGTFIDIYKAIAVGHLPMLLPVPFMLAWLIVDTHGFLISYHSLAGVICFIASVIGSVSAFYLTIGTIAEAHRFGYKESVLTLLIPAALLMGFLFLILVALVTFLTGN</sequence>
<feature type="transmembrane region" description="Helical" evidence="5">
    <location>
        <begin position="100"/>
        <end position="124"/>
    </location>
</feature>
<comment type="caution">
    <text evidence="7">The sequence shown here is derived from an EMBL/GenBank/DDBJ whole genome shotgun (WGS) entry which is preliminary data.</text>
</comment>